<dbReference type="Gene3D" id="3.90.1530.30">
    <property type="match status" value="1"/>
</dbReference>
<feature type="domain" description="ParB-like N-terminal" evidence="3">
    <location>
        <begin position="5"/>
        <end position="96"/>
    </location>
</feature>
<dbReference type="SUPFAM" id="SSF109709">
    <property type="entry name" value="KorB DNA-binding domain-like"/>
    <property type="match status" value="1"/>
</dbReference>
<dbReference type="GO" id="GO:0005694">
    <property type="term" value="C:chromosome"/>
    <property type="evidence" value="ECO:0007669"/>
    <property type="project" value="TreeGrafter"/>
</dbReference>
<dbReference type="SMART" id="SM00470">
    <property type="entry name" value="ParB"/>
    <property type="match status" value="1"/>
</dbReference>
<dbReference type="GO" id="GO:0003677">
    <property type="term" value="F:DNA binding"/>
    <property type="evidence" value="ECO:0007669"/>
    <property type="project" value="InterPro"/>
</dbReference>
<dbReference type="InterPro" id="IPR003115">
    <property type="entry name" value="ParB_N"/>
</dbReference>
<evidence type="ECO:0000313" key="4">
    <source>
        <dbReference type="EMBL" id="RHL44061.1"/>
    </source>
</evidence>
<evidence type="ECO:0000313" key="5">
    <source>
        <dbReference type="Proteomes" id="UP000283314"/>
    </source>
</evidence>
<sequence length="319" mass="37318">MEEIKNVNLTQLKPFKNHPFSVNFDKDFIELMKSIDKEGVIVPLLARPNPNGEGYELISGHRRKMVCEELGIEEIPVVIREMNDEQAIIAMVDINLMQREKIKLSEKAFALKMKLEAMSRQGQRSDLTSGQVDQKLKNRDVKTYEIEIEKKDNEELVFRNSEKTTNSYSSRKELAMQIGESERQIQRYIRLTNLIPQILEMVDAERIAFTVAVELSYLKETEQYELYAVMDLEQCTPSLTQAHRMKMSSQSGNLDMDNIYCILEEEKPNQKEKIKIPADLLEEFFPENFTEKQKIGLIKKLVEEWYIEQNEIDIKLSKR</sequence>
<dbReference type="SUPFAM" id="SSF110849">
    <property type="entry name" value="ParB/Sulfiredoxin"/>
    <property type="match status" value="1"/>
</dbReference>
<comment type="similarity">
    <text evidence="1">Belongs to the ParB family.</text>
</comment>
<gene>
    <name evidence="4" type="ORF">DW018_09745</name>
</gene>
<dbReference type="InterPro" id="IPR050336">
    <property type="entry name" value="Chromosome_partition/occlusion"/>
</dbReference>
<dbReference type="Pfam" id="PF02195">
    <property type="entry name" value="ParB_N"/>
    <property type="match status" value="1"/>
</dbReference>
<protein>
    <submittedName>
        <fullName evidence="4">ParB/RepB/Spo0J family partition protein</fullName>
    </submittedName>
</protein>
<dbReference type="InterPro" id="IPR036086">
    <property type="entry name" value="ParB/Sulfiredoxin_sf"/>
</dbReference>
<evidence type="ECO:0000259" key="3">
    <source>
        <dbReference type="SMART" id="SM00470"/>
    </source>
</evidence>
<dbReference type="AlphaFoldDB" id="A0A415L698"/>
<dbReference type="Pfam" id="PF17762">
    <property type="entry name" value="HTH_ParB"/>
    <property type="match status" value="1"/>
</dbReference>
<dbReference type="InterPro" id="IPR041468">
    <property type="entry name" value="HTH_ParB/Spo0J"/>
</dbReference>
<keyword evidence="2" id="KW-0159">Chromosome partition</keyword>
<dbReference type="GeneID" id="66467529"/>
<dbReference type="EMBL" id="QROT01000007">
    <property type="protein sequence ID" value="RHL44061.1"/>
    <property type="molecule type" value="Genomic_DNA"/>
</dbReference>
<reference evidence="4 5" key="1">
    <citation type="submission" date="2018-08" db="EMBL/GenBank/DDBJ databases">
        <title>A genome reference for cultivated species of the human gut microbiota.</title>
        <authorList>
            <person name="Zou Y."/>
            <person name="Xue W."/>
            <person name="Luo G."/>
        </authorList>
    </citation>
    <scope>NUCLEOTIDE SEQUENCE [LARGE SCALE GENOMIC DNA]</scope>
    <source>
        <strain evidence="4 5">AF37-4</strain>
    </source>
</reference>
<organism evidence="4 5">
    <name type="scientific">Eubacterium ventriosum</name>
    <dbReference type="NCBI Taxonomy" id="39496"/>
    <lineage>
        <taxon>Bacteria</taxon>
        <taxon>Bacillati</taxon>
        <taxon>Bacillota</taxon>
        <taxon>Clostridia</taxon>
        <taxon>Eubacteriales</taxon>
        <taxon>Eubacteriaceae</taxon>
        <taxon>Eubacterium</taxon>
    </lineage>
</organism>
<evidence type="ECO:0000256" key="1">
    <source>
        <dbReference type="ARBA" id="ARBA00006295"/>
    </source>
</evidence>
<dbReference type="PANTHER" id="PTHR33375:SF1">
    <property type="entry name" value="CHROMOSOME-PARTITIONING PROTEIN PARB-RELATED"/>
    <property type="match status" value="1"/>
</dbReference>
<proteinExistence type="inferred from homology"/>
<name>A0A415L698_9FIRM</name>
<dbReference type="NCBIfam" id="TIGR00180">
    <property type="entry name" value="parB_part"/>
    <property type="match status" value="1"/>
</dbReference>
<dbReference type="RefSeq" id="WP_118380014.1">
    <property type="nucleotide sequence ID" value="NZ_CABJDQ010000007.1"/>
</dbReference>
<dbReference type="PANTHER" id="PTHR33375">
    <property type="entry name" value="CHROMOSOME-PARTITIONING PROTEIN PARB-RELATED"/>
    <property type="match status" value="1"/>
</dbReference>
<evidence type="ECO:0000256" key="2">
    <source>
        <dbReference type="ARBA" id="ARBA00022829"/>
    </source>
</evidence>
<dbReference type="CDD" id="cd16407">
    <property type="entry name" value="ParB_N_like"/>
    <property type="match status" value="1"/>
</dbReference>
<dbReference type="InterPro" id="IPR004437">
    <property type="entry name" value="ParB/RepB/Spo0J"/>
</dbReference>
<dbReference type="Proteomes" id="UP000283314">
    <property type="component" value="Unassembled WGS sequence"/>
</dbReference>
<comment type="caution">
    <text evidence="4">The sequence shown here is derived from an EMBL/GenBank/DDBJ whole genome shotgun (WGS) entry which is preliminary data.</text>
</comment>
<dbReference type="GO" id="GO:0007059">
    <property type="term" value="P:chromosome segregation"/>
    <property type="evidence" value="ECO:0007669"/>
    <property type="project" value="UniProtKB-KW"/>
</dbReference>
<accession>A0A415L698</accession>
<dbReference type="Gene3D" id="1.10.10.2830">
    <property type="match status" value="1"/>
</dbReference>